<accession>A0A645BQC2</accession>
<dbReference type="AlphaFoldDB" id="A0A645BQC2"/>
<dbReference type="PANTHER" id="PTHR40446:SF2">
    <property type="entry name" value="N-ACETYLGLUCOSAMINE-1-PHOSPHODIESTER ALPHA-N-ACETYLGLUCOSAMINIDASE"/>
    <property type="match status" value="1"/>
</dbReference>
<dbReference type="PANTHER" id="PTHR40446">
    <property type="entry name" value="N-ACETYLGLUCOSAMINE-1-PHOSPHODIESTER ALPHA-N-ACETYLGLUCOSAMINIDASE"/>
    <property type="match status" value="1"/>
</dbReference>
<dbReference type="InterPro" id="IPR018711">
    <property type="entry name" value="NAGPA"/>
</dbReference>
<protein>
    <recommendedName>
        <fullName evidence="1">Phosphodiester glycosidase domain-containing protein</fullName>
    </recommendedName>
</protein>
<evidence type="ECO:0000259" key="1">
    <source>
        <dbReference type="Pfam" id="PF09992"/>
    </source>
</evidence>
<evidence type="ECO:0000313" key="2">
    <source>
        <dbReference type="EMBL" id="MPM67629.1"/>
    </source>
</evidence>
<name>A0A645BQC2_9ZZZZ</name>
<organism evidence="2">
    <name type="scientific">bioreactor metagenome</name>
    <dbReference type="NCBI Taxonomy" id="1076179"/>
    <lineage>
        <taxon>unclassified sequences</taxon>
        <taxon>metagenomes</taxon>
        <taxon>ecological metagenomes</taxon>
    </lineage>
</organism>
<dbReference type="Pfam" id="PF09992">
    <property type="entry name" value="NAGPA"/>
    <property type="match status" value="1"/>
</dbReference>
<feature type="domain" description="Phosphodiester glycosidase" evidence="1">
    <location>
        <begin position="1"/>
        <end position="67"/>
    </location>
</feature>
<gene>
    <name evidence="2" type="ORF">SDC9_114553</name>
</gene>
<reference evidence="2" key="1">
    <citation type="submission" date="2019-08" db="EMBL/GenBank/DDBJ databases">
        <authorList>
            <person name="Kucharzyk K."/>
            <person name="Murdoch R.W."/>
            <person name="Higgins S."/>
            <person name="Loffler F."/>
        </authorList>
    </citation>
    <scope>NUCLEOTIDE SEQUENCE</scope>
</reference>
<proteinExistence type="predicted"/>
<dbReference type="EMBL" id="VSSQ01021798">
    <property type="protein sequence ID" value="MPM67629.1"/>
    <property type="molecule type" value="Genomic_DNA"/>
</dbReference>
<comment type="caution">
    <text evidence="2">The sequence shown here is derived from an EMBL/GenBank/DDBJ whole genome shotgun (WGS) entry which is preliminary data.</text>
</comment>
<sequence length="69" mass="7586">MLVIDGRQANSVGANYEDIMRIMLEYGAVNAANLDGGQSSMMIYDSKIITTPASLYKPRKIATTFLVKK</sequence>